<sequence length="107" mass="12390">MNPHKLVILNLIKLFAFDNLPLEVYFLAAPLFYACASMGVMVFHNLRNDPEHGNTGIGYYAEENASTELEYAKKYHNNPVREYFHFISGDRQTWGVFENQFNPTAKK</sequence>
<organism evidence="2 3">
    <name type="scientific">Chlamydomonas eustigma</name>
    <dbReference type="NCBI Taxonomy" id="1157962"/>
    <lineage>
        <taxon>Eukaryota</taxon>
        <taxon>Viridiplantae</taxon>
        <taxon>Chlorophyta</taxon>
        <taxon>core chlorophytes</taxon>
        <taxon>Chlorophyceae</taxon>
        <taxon>CS clade</taxon>
        <taxon>Chlamydomonadales</taxon>
        <taxon>Chlamydomonadaceae</taxon>
        <taxon>Chlamydomonas</taxon>
    </lineage>
</organism>
<dbReference type="EMBL" id="BEGY01000064">
    <property type="protein sequence ID" value="GAX81323.1"/>
    <property type="molecule type" value="Genomic_DNA"/>
</dbReference>
<dbReference type="AlphaFoldDB" id="A0A250XE17"/>
<dbReference type="PROSITE" id="PS51257">
    <property type="entry name" value="PROKAR_LIPOPROTEIN"/>
    <property type="match status" value="1"/>
</dbReference>
<evidence type="ECO:0000313" key="2">
    <source>
        <dbReference type="EMBL" id="GAX81323.1"/>
    </source>
</evidence>
<evidence type="ECO:0000313" key="3">
    <source>
        <dbReference type="Proteomes" id="UP000232323"/>
    </source>
</evidence>
<feature type="transmembrane region" description="Helical" evidence="1">
    <location>
        <begin position="24"/>
        <end position="43"/>
    </location>
</feature>
<reference evidence="2 3" key="1">
    <citation type="submission" date="2017-08" db="EMBL/GenBank/DDBJ databases">
        <title>Acidophilic green algal genome provides insights into adaptation to an acidic environment.</title>
        <authorList>
            <person name="Hirooka S."/>
            <person name="Hirose Y."/>
            <person name="Kanesaki Y."/>
            <person name="Higuchi S."/>
            <person name="Fujiwara T."/>
            <person name="Onuma R."/>
            <person name="Era A."/>
            <person name="Ohbayashi R."/>
            <person name="Uzuka A."/>
            <person name="Nozaki H."/>
            <person name="Yoshikawa H."/>
            <person name="Miyagishima S.Y."/>
        </authorList>
    </citation>
    <scope>NUCLEOTIDE SEQUENCE [LARGE SCALE GENOMIC DNA]</scope>
    <source>
        <strain evidence="2 3">NIES-2499</strain>
    </source>
</reference>
<keyword evidence="1" id="KW-0812">Transmembrane</keyword>
<evidence type="ECO:0000256" key="1">
    <source>
        <dbReference type="SAM" id="Phobius"/>
    </source>
</evidence>
<keyword evidence="3" id="KW-1185">Reference proteome</keyword>
<keyword evidence="1" id="KW-1133">Transmembrane helix</keyword>
<comment type="caution">
    <text evidence="2">The sequence shown here is derived from an EMBL/GenBank/DDBJ whole genome shotgun (WGS) entry which is preliminary data.</text>
</comment>
<gene>
    <name evidence="2" type="ORF">CEUSTIGMA_g8754.t1</name>
</gene>
<name>A0A250XE17_9CHLO</name>
<keyword evidence="1" id="KW-0472">Membrane</keyword>
<protein>
    <submittedName>
        <fullName evidence="2">Uncharacterized protein</fullName>
    </submittedName>
</protein>
<proteinExistence type="predicted"/>
<accession>A0A250XE17</accession>
<dbReference type="Proteomes" id="UP000232323">
    <property type="component" value="Unassembled WGS sequence"/>
</dbReference>